<dbReference type="PANTHER" id="PTHR19343">
    <property type="entry name" value="T CELL RECEPTOR ALPHA VARIABLE 1-2"/>
    <property type="match status" value="1"/>
</dbReference>
<evidence type="ECO:0000256" key="7">
    <source>
        <dbReference type="SAM" id="SignalP"/>
    </source>
</evidence>
<evidence type="ECO:0000256" key="6">
    <source>
        <dbReference type="ARBA" id="ARBA00043266"/>
    </source>
</evidence>
<keyword evidence="5" id="KW-0393">Immunoglobulin domain</keyword>
<evidence type="ECO:0000313" key="10">
    <source>
        <dbReference type="Proteomes" id="UP000694724"/>
    </source>
</evidence>
<dbReference type="InterPro" id="IPR036179">
    <property type="entry name" value="Ig-like_dom_sf"/>
</dbReference>
<feature type="domain" description="Immunoglobulin V-set" evidence="8">
    <location>
        <begin position="46"/>
        <end position="120"/>
    </location>
</feature>
<dbReference type="Proteomes" id="UP000694724">
    <property type="component" value="Unplaced"/>
</dbReference>
<feature type="chain" id="PRO_5034282317" description="Immunoglobulin V-set domain-containing protein" evidence="7">
    <location>
        <begin position="22"/>
        <end position="213"/>
    </location>
</feature>
<evidence type="ECO:0000256" key="2">
    <source>
        <dbReference type="ARBA" id="ARBA00022859"/>
    </source>
</evidence>
<evidence type="ECO:0000256" key="4">
    <source>
        <dbReference type="ARBA" id="ARBA00023170"/>
    </source>
</evidence>
<dbReference type="AlphaFoldDB" id="A0A8D1RX30"/>
<evidence type="ECO:0000256" key="3">
    <source>
        <dbReference type="ARBA" id="ARBA00023130"/>
    </source>
</evidence>
<dbReference type="Gene3D" id="2.60.40.10">
    <property type="entry name" value="Immunoglobulins"/>
    <property type="match status" value="1"/>
</dbReference>
<dbReference type="GO" id="GO:0002250">
    <property type="term" value="P:adaptive immune response"/>
    <property type="evidence" value="ECO:0007669"/>
    <property type="project" value="UniProtKB-KW"/>
</dbReference>
<dbReference type="Ensembl" id="ENSSSCT00055052226.1">
    <property type="protein sequence ID" value="ENSSSCP00055041731.1"/>
    <property type="gene ID" value="ENSSSCG00055026394.1"/>
</dbReference>
<dbReference type="CDD" id="cd04983">
    <property type="entry name" value="IgV_TCR_alpha"/>
    <property type="match status" value="1"/>
</dbReference>
<proteinExistence type="predicted"/>
<evidence type="ECO:0000256" key="1">
    <source>
        <dbReference type="ARBA" id="ARBA00022729"/>
    </source>
</evidence>
<feature type="signal peptide" evidence="7">
    <location>
        <begin position="1"/>
        <end position="21"/>
    </location>
</feature>
<reference evidence="9" key="1">
    <citation type="submission" date="2025-08" db="UniProtKB">
        <authorList>
            <consortium name="Ensembl"/>
        </authorList>
    </citation>
    <scope>IDENTIFICATION</scope>
</reference>
<keyword evidence="2" id="KW-0391">Immunity</keyword>
<dbReference type="SUPFAM" id="SSF48726">
    <property type="entry name" value="Immunoglobulin"/>
    <property type="match status" value="1"/>
</dbReference>
<keyword evidence="6" id="KW-1279">T cell receptor</keyword>
<sequence>MDKILGASFLVLWLQLGWVSGQQKEKRNQQQVKQSSQPLTVQEGDISILNCTYENSAFNYFPWYQQHPGKGPALLISMRSGVNEKEDGRLRVSPSQSAKHVSLHIKASQPGDSATYFRAASANALQAPAAYTHPAAEAPAKPCCVDEIVTHTHKHTHNLFKKTEIMQNLFFHQNAIAIENQTQNKVSRNFQIFEIYALNFKITLGLISNYNGY</sequence>
<dbReference type="InterPro" id="IPR013106">
    <property type="entry name" value="Ig_V-set"/>
</dbReference>
<dbReference type="Pfam" id="PF07686">
    <property type="entry name" value="V-set"/>
    <property type="match status" value="1"/>
</dbReference>
<dbReference type="InterPro" id="IPR013783">
    <property type="entry name" value="Ig-like_fold"/>
</dbReference>
<name>A0A8D1RX30_PIG</name>
<dbReference type="PANTHER" id="PTHR19343:SF0">
    <property type="entry name" value="T CELL RECEPTOR ALPHA VARIABLE 23_DELTA VARIABLE 6"/>
    <property type="match status" value="1"/>
</dbReference>
<organism evidence="9 10">
    <name type="scientific">Sus scrofa</name>
    <name type="common">Pig</name>
    <dbReference type="NCBI Taxonomy" id="9823"/>
    <lineage>
        <taxon>Eukaryota</taxon>
        <taxon>Metazoa</taxon>
        <taxon>Chordata</taxon>
        <taxon>Craniata</taxon>
        <taxon>Vertebrata</taxon>
        <taxon>Euteleostomi</taxon>
        <taxon>Mammalia</taxon>
        <taxon>Eutheria</taxon>
        <taxon>Laurasiatheria</taxon>
        <taxon>Artiodactyla</taxon>
        <taxon>Suina</taxon>
        <taxon>Suidae</taxon>
        <taxon>Sus</taxon>
    </lineage>
</organism>
<keyword evidence="3" id="KW-1064">Adaptive immunity</keyword>
<evidence type="ECO:0000313" key="9">
    <source>
        <dbReference type="Ensembl" id="ENSSSCP00055041731.1"/>
    </source>
</evidence>
<dbReference type="InterPro" id="IPR051006">
    <property type="entry name" value="TCR_variable_domain"/>
</dbReference>
<dbReference type="GO" id="GO:0042101">
    <property type="term" value="C:T cell receptor complex"/>
    <property type="evidence" value="ECO:0007669"/>
    <property type="project" value="UniProtKB-KW"/>
</dbReference>
<evidence type="ECO:0000256" key="5">
    <source>
        <dbReference type="ARBA" id="ARBA00023319"/>
    </source>
</evidence>
<dbReference type="SMART" id="SM00406">
    <property type="entry name" value="IGv"/>
    <property type="match status" value="1"/>
</dbReference>
<protein>
    <recommendedName>
        <fullName evidence="8">Immunoglobulin V-set domain-containing protein</fullName>
    </recommendedName>
</protein>
<keyword evidence="4" id="KW-0675">Receptor</keyword>
<keyword evidence="1 7" id="KW-0732">Signal</keyword>
<evidence type="ECO:0000259" key="8">
    <source>
        <dbReference type="SMART" id="SM00406"/>
    </source>
</evidence>
<accession>A0A8D1RX30</accession>